<dbReference type="CDD" id="cd11614">
    <property type="entry name" value="SAF_CpaB_FlgA_like"/>
    <property type="match status" value="1"/>
</dbReference>
<keyword evidence="1" id="KW-0472">Membrane</keyword>
<dbReference type="RefSeq" id="WP_345636796.1">
    <property type="nucleotide sequence ID" value="NZ_BAABJQ010000029.1"/>
</dbReference>
<keyword evidence="4" id="KW-1185">Reference proteome</keyword>
<feature type="domain" description="SAF" evidence="2">
    <location>
        <begin position="56"/>
        <end position="119"/>
    </location>
</feature>
<feature type="transmembrane region" description="Helical" evidence="1">
    <location>
        <begin position="31"/>
        <end position="48"/>
    </location>
</feature>
<dbReference type="EMBL" id="BAABJQ010000029">
    <property type="protein sequence ID" value="GAA5197412.1"/>
    <property type="molecule type" value="Genomic_DNA"/>
</dbReference>
<evidence type="ECO:0000313" key="3">
    <source>
        <dbReference type="EMBL" id="GAA5197412.1"/>
    </source>
</evidence>
<accession>A0ABP9SMM4</accession>
<name>A0ABP9SMM4_9ACTN</name>
<dbReference type="Proteomes" id="UP001501570">
    <property type="component" value="Unassembled WGS sequence"/>
</dbReference>
<evidence type="ECO:0000256" key="1">
    <source>
        <dbReference type="SAM" id="Phobius"/>
    </source>
</evidence>
<comment type="caution">
    <text evidence="3">The sequence shown here is derived from an EMBL/GenBank/DDBJ whole genome shotgun (WGS) entry which is preliminary data.</text>
</comment>
<sequence length="221" mass="21946">MDRPGLDARAPDFAAPVDTTGVRPRRSVGRLVAGLLLAAVMALVFVMVSQRTDHKVPVLAVTRSVAAGQRLTAADLVAVRVAVEAGVPVVPADQLGGVVGHTAVVPLVRGALLAPRQIGQAAWPPAGQAEVALPVKAGHVPMDLQPGATVMVLISPAATSGATSGAQTAEVRDPATVVAVAAASDGSGAQLVSLLVTQDAGLQLAGASSGDVSLVLLAPRG</sequence>
<keyword evidence="1" id="KW-0812">Transmembrane</keyword>
<dbReference type="Pfam" id="PF08666">
    <property type="entry name" value="SAF"/>
    <property type="match status" value="1"/>
</dbReference>
<evidence type="ECO:0000259" key="2">
    <source>
        <dbReference type="SMART" id="SM00858"/>
    </source>
</evidence>
<dbReference type="InterPro" id="IPR013974">
    <property type="entry name" value="SAF"/>
</dbReference>
<protein>
    <recommendedName>
        <fullName evidence="2">SAF domain-containing protein</fullName>
    </recommendedName>
</protein>
<dbReference type="SMART" id="SM00858">
    <property type="entry name" value="SAF"/>
    <property type="match status" value="1"/>
</dbReference>
<reference evidence="4" key="1">
    <citation type="journal article" date="2019" name="Int. J. Syst. Evol. Microbiol.">
        <title>The Global Catalogue of Microorganisms (GCM) 10K type strain sequencing project: providing services to taxonomists for standard genome sequencing and annotation.</title>
        <authorList>
            <consortium name="The Broad Institute Genomics Platform"/>
            <consortium name="The Broad Institute Genome Sequencing Center for Infectious Disease"/>
            <person name="Wu L."/>
            <person name="Ma J."/>
        </authorList>
    </citation>
    <scope>NUCLEOTIDE SEQUENCE [LARGE SCALE GENOMIC DNA]</scope>
    <source>
        <strain evidence="4">JCM 18304</strain>
    </source>
</reference>
<proteinExistence type="predicted"/>
<evidence type="ECO:0000313" key="4">
    <source>
        <dbReference type="Proteomes" id="UP001501570"/>
    </source>
</evidence>
<keyword evidence="1" id="KW-1133">Transmembrane helix</keyword>
<gene>
    <name evidence="3" type="ORF">GCM10023322_68620</name>
</gene>
<organism evidence="3 4">
    <name type="scientific">Rugosimonospora acidiphila</name>
    <dbReference type="NCBI Taxonomy" id="556531"/>
    <lineage>
        <taxon>Bacteria</taxon>
        <taxon>Bacillati</taxon>
        <taxon>Actinomycetota</taxon>
        <taxon>Actinomycetes</taxon>
        <taxon>Micromonosporales</taxon>
        <taxon>Micromonosporaceae</taxon>
        <taxon>Rugosimonospora</taxon>
    </lineage>
</organism>